<keyword evidence="2" id="KW-1185">Reference proteome</keyword>
<gene>
    <name evidence="1" type="ORF">OWV82_006343</name>
</gene>
<reference evidence="1 2" key="1">
    <citation type="journal article" date="2023" name="Science">
        <title>Complex scaffold remodeling in plant triterpene biosynthesis.</title>
        <authorList>
            <person name="De La Pena R."/>
            <person name="Hodgson H."/>
            <person name="Liu J.C."/>
            <person name="Stephenson M.J."/>
            <person name="Martin A.C."/>
            <person name="Owen C."/>
            <person name="Harkess A."/>
            <person name="Leebens-Mack J."/>
            <person name="Jimenez L.E."/>
            <person name="Osbourn A."/>
            <person name="Sattely E.S."/>
        </authorList>
    </citation>
    <scope>NUCLEOTIDE SEQUENCE [LARGE SCALE GENOMIC DNA]</scope>
    <source>
        <strain evidence="2">cv. JPN11</strain>
        <tissue evidence="1">Leaf</tissue>
    </source>
</reference>
<evidence type="ECO:0000313" key="1">
    <source>
        <dbReference type="EMBL" id="KAJ4722912.1"/>
    </source>
</evidence>
<evidence type="ECO:0000313" key="2">
    <source>
        <dbReference type="Proteomes" id="UP001164539"/>
    </source>
</evidence>
<sequence length="471" mass="55509">MDKEKQIDVLSNSIMEALGQARLESTESSSKCFIAKVPKYLRDLNEKAYAPQLIIIGPYHREKIVLKVMDEHKLRYLKMLLQRRGEQNVKRYLSTMKRLEQRARACYDGVAYLNSDEFVKMLLLDACFIVELFRKKAEIGESTKSNDPILNSYWMMKKLRRDLLLVENQLPFFVLKEFYDMTVMSNMPNEQNEFLQMIINFFIPLLPNKRLKNNVSMISSQEIKHLLSFIHDHWASPSVHGAPNNEDRKLWKKSKSALPVHSFIRCASSFVHSLRQIMKRKSDTSEKKDTEWEFIRCATELREAGIEFKMIEEYSFDINFKNGIIEIPKLRVEDDTESFFRNLIVYEQFYPELCDPVIDYMKFMDCLMNSAKDVELLCRCKILHNCLGNDEAVASMFNRLSDSVTLSSCNRYKNTYMDVNEHCDRRKNKWMANLRHNYFNTPWTFISFLAALLLLLLTLAQTLFSILPHFK</sequence>
<protein>
    <submittedName>
        <fullName evidence="1">Uncharacterized protein</fullName>
    </submittedName>
</protein>
<comment type="caution">
    <text evidence="1">The sequence shown here is derived from an EMBL/GenBank/DDBJ whole genome shotgun (WGS) entry which is preliminary data.</text>
</comment>
<accession>A0ACC1YI78</accession>
<organism evidence="1 2">
    <name type="scientific">Melia azedarach</name>
    <name type="common">Chinaberry tree</name>
    <dbReference type="NCBI Taxonomy" id="155640"/>
    <lineage>
        <taxon>Eukaryota</taxon>
        <taxon>Viridiplantae</taxon>
        <taxon>Streptophyta</taxon>
        <taxon>Embryophyta</taxon>
        <taxon>Tracheophyta</taxon>
        <taxon>Spermatophyta</taxon>
        <taxon>Magnoliopsida</taxon>
        <taxon>eudicotyledons</taxon>
        <taxon>Gunneridae</taxon>
        <taxon>Pentapetalae</taxon>
        <taxon>rosids</taxon>
        <taxon>malvids</taxon>
        <taxon>Sapindales</taxon>
        <taxon>Meliaceae</taxon>
        <taxon>Melia</taxon>
    </lineage>
</organism>
<name>A0ACC1YI78_MELAZ</name>
<dbReference type="Proteomes" id="UP001164539">
    <property type="component" value="Chromosome 3"/>
</dbReference>
<proteinExistence type="predicted"/>
<dbReference type="EMBL" id="CM051396">
    <property type="protein sequence ID" value="KAJ4722912.1"/>
    <property type="molecule type" value="Genomic_DNA"/>
</dbReference>